<organism evidence="2 3">
    <name type="scientific">Lacipirellula limnantheis</name>
    <dbReference type="NCBI Taxonomy" id="2528024"/>
    <lineage>
        <taxon>Bacteria</taxon>
        <taxon>Pseudomonadati</taxon>
        <taxon>Planctomycetota</taxon>
        <taxon>Planctomycetia</taxon>
        <taxon>Pirellulales</taxon>
        <taxon>Lacipirellulaceae</taxon>
        <taxon>Lacipirellula</taxon>
    </lineage>
</organism>
<accession>A0A517U372</accession>
<dbReference type="SUPFAM" id="SSF54427">
    <property type="entry name" value="NTF2-like"/>
    <property type="match status" value="1"/>
</dbReference>
<keyword evidence="1" id="KW-1133">Transmembrane helix</keyword>
<gene>
    <name evidence="2" type="ORF">I41_42760</name>
</gene>
<name>A0A517U372_9BACT</name>
<feature type="transmembrane region" description="Helical" evidence="1">
    <location>
        <begin position="34"/>
        <end position="55"/>
    </location>
</feature>
<dbReference type="OrthoDB" id="270619at2"/>
<dbReference type="AlphaFoldDB" id="A0A517U372"/>
<evidence type="ECO:0000256" key="1">
    <source>
        <dbReference type="SAM" id="Phobius"/>
    </source>
</evidence>
<evidence type="ECO:0000313" key="2">
    <source>
        <dbReference type="EMBL" id="QDT75067.1"/>
    </source>
</evidence>
<feature type="transmembrane region" description="Helical" evidence="1">
    <location>
        <begin position="7"/>
        <end position="28"/>
    </location>
</feature>
<dbReference type="InterPro" id="IPR032710">
    <property type="entry name" value="NTF2-like_dom_sf"/>
</dbReference>
<dbReference type="Proteomes" id="UP000317909">
    <property type="component" value="Chromosome"/>
</dbReference>
<dbReference type="EMBL" id="CP036339">
    <property type="protein sequence ID" value="QDT75067.1"/>
    <property type="molecule type" value="Genomic_DNA"/>
</dbReference>
<dbReference type="RefSeq" id="WP_145434767.1">
    <property type="nucleotide sequence ID" value="NZ_CP036339.1"/>
</dbReference>
<protein>
    <submittedName>
        <fullName evidence="2">Uncharacterized protein</fullName>
    </submittedName>
</protein>
<keyword evidence="1" id="KW-0812">Transmembrane</keyword>
<keyword evidence="3" id="KW-1185">Reference proteome</keyword>
<dbReference type="KEGG" id="llh:I41_42760"/>
<reference evidence="2 3" key="1">
    <citation type="submission" date="2019-02" db="EMBL/GenBank/DDBJ databases">
        <title>Deep-cultivation of Planctomycetes and their phenomic and genomic characterization uncovers novel biology.</title>
        <authorList>
            <person name="Wiegand S."/>
            <person name="Jogler M."/>
            <person name="Boedeker C."/>
            <person name="Pinto D."/>
            <person name="Vollmers J."/>
            <person name="Rivas-Marin E."/>
            <person name="Kohn T."/>
            <person name="Peeters S.H."/>
            <person name="Heuer A."/>
            <person name="Rast P."/>
            <person name="Oberbeckmann S."/>
            <person name="Bunk B."/>
            <person name="Jeske O."/>
            <person name="Meyerdierks A."/>
            <person name="Storesund J.E."/>
            <person name="Kallscheuer N."/>
            <person name="Luecker S."/>
            <person name="Lage O.M."/>
            <person name="Pohl T."/>
            <person name="Merkel B.J."/>
            <person name="Hornburger P."/>
            <person name="Mueller R.-W."/>
            <person name="Bruemmer F."/>
            <person name="Labrenz M."/>
            <person name="Spormann A.M."/>
            <person name="Op den Camp H."/>
            <person name="Overmann J."/>
            <person name="Amann R."/>
            <person name="Jetten M.S.M."/>
            <person name="Mascher T."/>
            <person name="Medema M.H."/>
            <person name="Devos D.P."/>
            <person name="Kaster A.-K."/>
            <person name="Ovreas L."/>
            <person name="Rohde M."/>
            <person name="Galperin M.Y."/>
            <person name="Jogler C."/>
        </authorList>
    </citation>
    <scope>NUCLEOTIDE SEQUENCE [LARGE SCALE GENOMIC DNA]</scope>
    <source>
        <strain evidence="2 3">I41</strain>
    </source>
</reference>
<sequence length="191" mass="20271">MTFFTENGLAIAVIGGLATTLTLVFFMARRTGGSLGALAAAVAATIVLLAIEWFVQTDREQVASAVHDIYAAVDRNDVEGVLALVDPSAAQIRADVQALMPSVKVESAGSGRNIEVTLEESTTPSSATSSSRAFLNGIHVSSGQPVPYVNQRVDMEWAKSGDRWLLKGYTAYFDGKPIDAVNSARTNRPVP</sequence>
<keyword evidence="1" id="KW-0472">Membrane</keyword>
<proteinExistence type="predicted"/>
<evidence type="ECO:0000313" key="3">
    <source>
        <dbReference type="Proteomes" id="UP000317909"/>
    </source>
</evidence>